<gene>
    <name evidence="1" type="ORF">AAY42_01190</name>
</gene>
<evidence type="ECO:0000313" key="2">
    <source>
        <dbReference type="Proteomes" id="UP000050827"/>
    </source>
</evidence>
<sequence length="77" mass="8963">MFLNKIRVNQTKTIRLHKPKNGPKSIKPAPAGAWGKLTYLRFIQPIKRVQSYFQVTGNGKVTFQKISQLMESILKYW</sequence>
<dbReference type="AlphaFoldDB" id="A0A0Q1DIX0"/>
<accession>A0A0Q1DIX0</accession>
<evidence type="ECO:0000313" key="1">
    <source>
        <dbReference type="EMBL" id="KQC28670.1"/>
    </source>
</evidence>
<proteinExistence type="predicted"/>
<protein>
    <submittedName>
        <fullName evidence="1">Uncharacterized protein</fullName>
    </submittedName>
</protein>
<keyword evidence="2" id="KW-1185">Reference proteome</keyword>
<comment type="caution">
    <text evidence="1">The sequence shown here is derived from an EMBL/GenBank/DDBJ whole genome shotgun (WGS) entry which is preliminary data.</text>
</comment>
<dbReference type="EMBL" id="LCTZ01000002">
    <property type="protein sequence ID" value="KQC28670.1"/>
    <property type="molecule type" value="Genomic_DNA"/>
</dbReference>
<reference evidence="1 2" key="1">
    <citation type="submission" date="2015-04" db="EMBL/GenBank/DDBJ databases">
        <title>Complete genome of flavobacterium.</title>
        <authorList>
            <person name="Kwon Y.M."/>
            <person name="Kim S.-J."/>
        </authorList>
    </citation>
    <scope>NUCLEOTIDE SEQUENCE [LARGE SCALE GENOMIC DNA]</scope>
    <source>
        <strain evidence="1 2">DK169</strain>
    </source>
</reference>
<organism evidence="1 2">
    <name type="scientific">Flagellimonas eckloniae</name>
    <dbReference type="NCBI Taxonomy" id="346185"/>
    <lineage>
        <taxon>Bacteria</taxon>
        <taxon>Pseudomonadati</taxon>
        <taxon>Bacteroidota</taxon>
        <taxon>Flavobacteriia</taxon>
        <taxon>Flavobacteriales</taxon>
        <taxon>Flavobacteriaceae</taxon>
        <taxon>Flagellimonas</taxon>
    </lineage>
</organism>
<name>A0A0Q1DIX0_9FLAO</name>
<dbReference type="Proteomes" id="UP000050827">
    <property type="component" value="Unassembled WGS sequence"/>
</dbReference>